<feature type="region of interest" description="Disordered" evidence="1">
    <location>
        <begin position="228"/>
        <end position="275"/>
    </location>
</feature>
<protein>
    <submittedName>
        <fullName evidence="3">Uncharacterized protein</fullName>
    </submittedName>
</protein>
<dbReference type="AlphaFoldDB" id="A0A1J5QC81"/>
<evidence type="ECO:0000313" key="3">
    <source>
        <dbReference type="EMBL" id="OIQ81262.1"/>
    </source>
</evidence>
<reference evidence="3" key="1">
    <citation type="submission" date="2016-10" db="EMBL/GenBank/DDBJ databases">
        <title>Sequence of Gallionella enrichment culture.</title>
        <authorList>
            <person name="Poehlein A."/>
            <person name="Muehling M."/>
            <person name="Daniel R."/>
        </authorList>
    </citation>
    <scope>NUCLEOTIDE SEQUENCE</scope>
</reference>
<keyword evidence="2" id="KW-1133">Transmembrane helix</keyword>
<dbReference type="EMBL" id="MLJW01000947">
    <property type="protein sequence ID" value="OIQ81262.1"/>
    <property type="molecule type" value="Genomic_DNA"/>
</dbReference>
<dbReference type="Gene3D" id="1.25.40.10">
    <property type="entry name" value="Tetratricopeptide repeat domain"/>
    <property type="match status" value="1"/>
</dbReference>
<organism evidence="3">
    <name type="scientific">mine drainage metagenome</name>
    <dbReference type="NCBI Taxonomy" id="410659"/>
    <lineage>
        <taxon>unclassified sequences</taxon>
        <taxon>metagenomes</taxon>
        <taxon>ecological metagenomes</taxon>
    </lineage>
</organism>
<keyword evidence="2" id="KW-0812">Transmembrane</keyword>
<gene>
    <name evidence="3" type="ORF">GALL_369620</name>
</gene>
<accession>A0A1J5QC81</accession>
<dbReference type="SUPFAM" id="SSF48452">
    <property type="entry name" value="TPR-like"/>
    <property type="match status" value="1"/>
</dbReference>
<keyword evidence="2" id="KW-0472">Membrane</keyword>
<dbReference type="InterPro" id="IPR011990">
    <property type="entry name" value="TPR-like_helical_dom_sf"/>
</dbReference>
<proteinExistence type="predicted"/>
<feature type="transmembrane region" description="Helical" evidence="2">
    <location>
        <begin position="126"/>
        <end position="146"/>
    </location>
</feature>
<comment type="caution">
    <text evidence="3">The sequence shown here is derived from an EMBL/GenBank/DDBJ whole genome shotgun (WGS) entry which is preliminary data.</text>
</comment>
<dbReference type="Pfam" id="PF14559">
    <property type="entry name" value="TPR_19"/>
    <property type="match status" value="1"/>
</dbReference>
<sequence>MIRNAISGLAIAAALLMTGAATAADTPTLHQVYEAAQSGRLDEAQGMIEQVLKEHPNSAKAHFVDAEILAKAGHTAQAREQLAAAEQLEPGLPFAKPQAVQALRARVSSAPVGQQPTSAYPPAQAGFPWGMLLLLIGAIAVITLIMRAVTNRNAARSGYPSTYPSAPGAPGYGSQPYPGGGYAPMAPTAPGMGSGIMSSLATGAALGAGMVAGEALVHHFIDGDGNRVESGPSSAFADSGTSSDNMGGSDFGIADNSSWDDNSNMADISGGDDWS</sequence>
<evidence type="ECO:0000256" key="1">
    <source>
        <dbReference type="SAM" id="MobiDB-lite"/>
    </source>
</evidence>
<evidence type="ECO:0000256" key="2">
    <source>
        <dbReference type="SAM" id="Phobius"/>
    </source>
</evidence>
<name>A0A1J5QC81_9ZZZZ</name>
<feature type="compositionally biased region" description="Polar residues" evidence="1">
    <location>
        <begin position="255"/>
        <end position="266"/>
    </location>
</feature>